<accession>A0A382U2C4</accession>
<evidence type="ECO:0008006" key="5">
    <source>
        <dbReference type="Google" id="ProtNLM"/>
    </source>
</evidence>
<comment type="similarity">
    <text evidence="1">Belongs to the bacterial ribosomal protein bS21 family.</text>
</comment>
<evidence type="ECO:0000256" key="2">
    <source>
        <dbReference type="ARBA" id="ARBA00022980"/>
    </source>
</evidence>
<keyword evidence="2" id="KW-0689">Ribosomal protein</keyword>
<dbReference type="GO" id="GO:0005840">
    <property type="term" value="C:ribosome"/>
    <property type="evidence" value="ECO:0007669"/>
    <property type="project" value="UniProtKB-KW"/>
</dbReference>
<dbReference type="EMBL" id="UINC01140631">
    <property type="protein sequence ID" value="SVD27891.1"/>
    <property type="molecule type" value="Genomic_DNA"/>
</dbReference>
<dbReference type="PRINTS" id="PR00976">
    <property type="entry name" value="RIBOSOMALS21"/>
</dbReference>
<dbReference type="InterPro" id="IPR038380">
    <property type="entry name" value="Ribosomal_bS21_sf"/>
</dbReference>
<dbReference type="GO" id="GO:0006412">
    <property type="term" value="P:translation"/>
    <property type="evidence" value="ECO:0007669"/>
    <property type="project" value="InterPro"/>
</dbReference>
<dbReference type="NCBIfam" id="TIGR00030">
    <property type="entry name" value="S21p"/>
    <property type="match status" value="1"/>
</dbReference>
<name>A0A382U2C4_9ZZZZ</name>
<reference evidence="4" key="1">
    <citation type="submission" date="2018-05" db="EMBL/GenBank/DDBJ databases">
        <authorList>
            <person name="Lanie J.A."/>
            <person name="Ng W.-L."/>
            <person name="Kazmierczak K.M."/>
            <person name="Andrzejewski T.M."/>
            <person name="Davidsen T.M."/>
            <person name="Wayne K.J."/>
            <person name="Tettelin H."/>
            <person name="Glass J.I."/>
            <person name="Rusch D."/>
            <person name="Podicherti R."/>
            <person name="Tsui H.-C.T."/>
            <person name="Winkler M.E."/>
        </authorList>
    </citation>
    <scope>NUCLEOTIDE SEQUENCE</scope>
</reference>
<evidence type="ECO:0000256" key="3">
    <source>
        <dbReference type="ARBA" id="ARBA00023274"/>
    </source>
</evidence>
<dbReference type="AlphaFoldDB" id="A0A382U2C4"/>
<dbReference type="Pfam" id="PF01165">
    <property type="entry name" value="Ribosomal_S21"/>
    <property type="match status" value="1"/>
</dbReference>
<sequence length="63" mass="7589">MIEVIVRKGQSIEKALSLFKKKVKESKILYELREREYYMKPSAIKKEKKAKAKARRKRESKFD</sequence>
<evidence type="ECO:0000313" key="4">
    <source>
        <dbReference type="EMBL" id="SVD27891.1"/>
    </source>
</evidence>
<keyword evidence="3" id="KW-0687">Ribonucleoprotein</keyword>
<dbReference type="InterPro" id="IPR001911">
    <property type="entry name" value="Ribosomal_bS21"/>
</dbReference>
<dbReference type="HAMAP" id="MF_00358">
    <property type="entry name" value="Ribosomal_bS21"/>
    <property type="match status" value="1"/>
</dbReference>
<protein>
    <recommendedName>
        <fullName evidence="5">30S ribosomal protein S21</fullName>
    </recommendedName>
</protein>
<dbReference type="Gene3D" id="1.20.5.1150">
    <property type="entry name" value="Ribosomal protein S8"/>
    <property type="match status" value="1"/>
</dbReference>
<gene>
    <name evidence="4" type="ORF">METZ01_LOCUS380745</name>
</gene>
<evidence type="ECO:0000256" key="1">
    <source>
        <dbReference type="ARBA" id="ARBA00006640"/>
    </source>
</evidence>
<organism evidence="4">
    <name type="scientific">marine metagenome</name>
    <dbReference type="NCBI Taxonomy" id="408172"/>
    <lineage>
        <taxon>unclassified sequences</taxon>
        <taxon>metagenomes</taxon>
        <taxon>ecological metagenomes</taxon>
    </lineage>
</organism>
<dbReference type="GO" id="GO:0003735">
    <property type="term" value="F:structural constituent of ribosome"/>
    <property type="evidence" value="ECO:0007669"/>
    <property type="project" value="InterPro"/>
</dbReference>
<proteinExistence type="inferred from homology"/>
<dbReference type="GO" id="GO:1990904">
    <property type="term" value="C:ribonucleoprotein complex"/>
    <property type="evidence" value="ECO:0007669"/>
    <property type="project" value="UniProtKB-KW"/>
</dbReference>